<organism evidence="7">
    <name type="scientific">mine drainage metagenome</name>
    <dbReference type="NCBI Taxonomy" id="410659"/>
    <lineage>
        <taxon>unclassified sequences</taxon>
        <taxon>metagenomes</taxon>
        <taxon>ecological metagenomes</taxon>
    </lineage>
</organism>
<dbReference type="AlphaFoldDB" id="T1CHH3"/>
<comment type="subcellular location">
    <subcellularLocation>
        <location evidence="1">Membrane</location>
        <topology evidence="1">Multi-pass membrane protein</topology>
    </subcellularLocation>
</comment>
<proteinExistence type="predicted"/>
<keyword evidence="7" id="KW-0830">Ubiquinone</keyword>
<evidence type="ECO:0000313" key="7">
    <source>
        <dbReference type="EMBL" id="EQD65779.1"/>
    </source>
</evidence>
<keyword evidence="4 5" id="KW-0472">Membrane</keyword>
<dbReference type="PANTHER" id="PTHR42829:SF2">
    <property type="entry name" value="NADH-UBIQUINONE OXIDOREDUCTASE CHAIN 5"/>
    <property type="match status" value="1"/>
</dbReference>
<keyword evidence="3 5" id="KW-1133">Transmembrane helix</keyword>
<evidence type="ECO:0000256" key="2">
    <source>
        <dbReference type="ARBA" id="ARBA00022692"/>
    </source>
</evidence>
<dbReference type="GO" id="GO:0008137">
    <property type="term" value="F:NADH dehydrogenase (ubiquinone) activity"/>
    <property type="evidence" value="ECO:0007669"/>
    <property type="project" value="InterPro"/>
</dbReference>
<evidence type="ECO:0000256" key="1">
    <source>
        <dbReference type="ARBA" id="ARBA00004141"/>
    </source>
</evidence>
<keyword evidence="2 5" id="KW-0812">Transmembrane</keyword>
<feature type="non-terminal residue" evidence="7">
    <location>
        <position position="161"/>
    </location>
</feature>
<dbReference type="GO" id="GO:0042773">
    <property type="term" value="P:ATP synthesis coupled electron transport"/>
    <property type="evidence" value="ECO:0007669"/>
    <property type="project" value="InterPro"/>
</dbReference>
<feature type="transmembrane region" description="Helical" evidence="5">
    <location>
        <begin position="130"/>
        <end position="151"/>
    </location>
</feature>
<dbReference type="GO" id="GO:0015990">
    <property type="term" value="P:electron transport coupled proton transport"/>
    <property type="evidence" value="ECO:0007669"/>
    <property type="project" value="TreeGrafter"/>
</dbReference>
<dbReference type="EC" id="1.-.-.-" evidence="7"/>
<accession>T1CHH3</accession>
<feature type="transmembrane region" description="Helical" evidence="5">
    <location>
        <begin position="44"/>
        <end position="63"/>
    </location>
</feature>
<feature type="domain" description="NADH:quinone oxidoreductase/Mrp antiporter transmembrane" evidence="6">
    <location>
        <begin position="1"/>
        <end position="73"/>
    </location>
</feature>
<dbReference type="InterPro" id="IPR001750">
    <property type="entry name" value="ND/Mrp_TM"/>
</dbReference>
<dbReference type="PANTHER" id="PTHR42829">
    <property type="entry name" value="NADH-UBIQUINONE OXIDOREDUCTASE CHAIN 5"/>
    <property type="match status" value="1"/>
</dbReference>
<gene>
    <name evidence="7" type="ORF">B2A_01453</name>
</gene>
<dbReference type="EMBL" id="AUZZ01001067">
    <property type="protein sequence ID" value="EQD65779.1"/>
    <property type="molecule type" value="Genomic_DNA"/>
</dbReference>
<sequence length="161" mass="17447">FHLFTHAFFKALLFLAAGSVIHAIGTQDLFKMGGLRKPMRITGAAFAIGGLALAGIPPFSGFWSKDDILGSMYGELGSHPLYWPFWILGVLTVFLTAYYIFRVWFLAFGGDRPRDPTLPAAHEGPWTMQLPLVVLSGMALLGGLLIFVPGFQGLLLYGAGA</sequence>
<name>T1CHH3_9ZZZZ</name>
<evidence type="ECO:0000256" key="5">
    <source>
        <dbReference type="SAM" id="Phobius"/>
    </source>
</evidence>
<evidence type="ECO:0000256" key="3">
    <source>
        <dbReference type="ARBA" id="ARBA00022989"/>
    </source>
</evidence>
<dbReference type="InterPro" id="IPR003945">
    <property type="entry name" value="NU5C-like"/>
</dbReference>
<reference evidence="7" key="1">
    <citation type="submission" date="2013-08" db="EMBL/GenBank/DDBJ databases">
        <authorList>
            <person name="Mendez C."/>
            <person name="Richter M."/>
            <person name="Ferrer M."/>
            <person name="Sanchez J."/>
        </authorList>
    </citation>
    <scope>NUCLEOTIDE SEQUENCE</scope>
</reference>
<comment type="caution">
    <text evidence="7">The sequence shown here is derived from an EMBL/GenBank/DDBJ whole genome shotgun (WGS) entry which is preliminary data.</text>
</comment>
<dbReference type="GO" id="GO:0003954">
    <property type="term" value="F:NADH dehydrogenase activity"/>
    <property type="evidence" value="ECO:0007669"/>
    <property type="project" value="TreeGrafter"/>
</dbReference>
<evidence type="ECO:0000259" key="6">
    <source>
        <dbReference type="Pfam" id="PF00361"/>
    </source>
</evidence>
<feature type="non-terminal residue" evidence="7">
    <location>
        <position position="1"/>
    </location>
</feature>
<feature type="transmembrane region" description="Helical" evidence="5">
    <location>
        <begin position="83"/>
        <end position="109"/>
    </location>
</feature>
<dbReference type="GO" id="GO:0016020">
    <property type="term" value="C:membrane"/>
    <property type="evidence" value="ECO:0007669"/>
    <property type="project" value="UniProtKB-SubCell"/>
</dbReference>
<feature type="transmembrane region" description="Helical" evidence="5">
    <location>
        <begin position="6"/>
        <end position="24"/>
    </location>
</feature>
<reference evidence="7" key="2">
    <citation type="journal article" date="2014" name="ISME J.">
        <title>Microbial stratification in low pH oxic and suboxic macroscopic growths along an acid mine drainage.</title>
        <authorList>
            <person name="Mendez-Garcia C."/>
            <person name="Mesa V."/>
            <person name="Sprenger R.R."/>
            <person name="Richter M."/>
            <person name="Diez M.S."/>
            <person name="Solano J."/>
            <person name="Bargiela R."/>
            <person name="Golyshina O.V."/>
            <person name="Manteca A."/>
            <person name="Ramos J.L."/>
            <person name="Gallego J.R."/>
            <person name="Llorente I."/>
            <person name="Martins Dos Santos V.A."/>
            <person name="Jensen O.N."/>
            <person name="Pelaez A.I."/>
            <person name="Sanchez J."/>
            <person name="Ferrer M."/>
        </authorList>
    </citation>
    <scope>NUCLEOTIDE SEQUENCE</scope>
</reference>
<protein>
    <submittedName>
        <fullName evidence="7">Membrane protein containing NADH:ubiquinone/plastoquinone oxidoreductase domain protein</fullName>
        <ecNumber evidence="7">1.-.-.-</ecNumber>
    </submittedName>
</protein>
<keyword evidence="7" id="KW-0560">Oxidoreductase</keyword>
<dbReference type="Pfam" id="PF00361">
    <property type="entry name" value="Proton_antipo_M"/>
    <property type="match status" value="1"/>
</dbReference>
<evidence type="ECO:0000256" key="4">
    <source>
        <dbReference type="ARBA" id="ARBA00023136"/>
    </source>
</evidence>